<name>A0A497EW86_9CREN</name>
<comment type="caution">
    <text evidence="7">The sequence shown here is derived from an EMBL/GenBank/DDBJ whole genome shotgun (WGS) entry which is preliminary data.</text>
</comment>
<evidence type="ECO:0000256" key="5">
    <source>
        <dbReference type="ARBA" id="ARBA00023136"/>
    </source>
</evidence>
<gene>
    <name evidence="7" type="ORF">DRJ21_01045</name>
</gene>
<evidence type="ECO:0000313" key="7">
    <source>
        <dbReference type="EMBL" id="RLE51000.1"/>
    </source>
</evidence>
<evidence type="ECO:0000256" key="6">
    <source>
        <dbReference type="SAM" id="Phobius"/>
    </source>
</evidence>
<keyword evidence="5 6" id="KW-0472">Membrane</keyword>
<feature type="transmembrane region" description="Helical" evidence="6">
    <location>
        <begin position="37"/>
        <end position="65"/>
    </location>
</feature>
<evidence type="ECO:0000256" key="3">
    <source>
        <dbReference type="ARBA" id="ARBA00022692"/>
    </source>
</evidence>
<sequence length="118" mass="12467">MQVTLIELATSIALLSILALIAIKLKLIDKSGVISALLIGSLILFFGGWKWLLLMFSFLLVAGLATKYKYNLKFKLGVAESKGGVRAWKNVIGNGGVATIFAIAEGTLGGGSFFGGFL</sequence>
<dbReference type="Pfam" id="PF01940">
    <property type="entry name" value="DUF92"/>
    <property type="match status" value="1"/>
</dbReference>
<reference evidence="7 8" key="1">
    <citation type="submission" date="2018-06" db="EMBL/GenBank/DDBJ databases">
        <title>Extensive metabolic versatility and redundancy in microbially diverse, dynamic hydrothermal sediments.</title>
        <authorList>
            <person name="Dombrowski N."/>
            <person name="Teske A."/>
            <person name="Baker B.J."/>
        </authorList>
    </citation>
    <scope>NUCLEOTIDE SEQUENCE [LARGE SCALE GENOMIC DNA]</scope>
    <source>
        <strain evidence="7">B30_G17</strain>
    </source>
</reference>
<keyword evidence="3 6" id="KW-0812">Transmembrane</keyword>
<comment type="subcellular location">
    <subcellularLocation>
        <location evidence="1">Membrane</location>
        <topology evidence="1">Multi-pass membrane protein</topology>
    </subcellularLocation>
</comment>
<evidence type="ECO:0000256" key="4">
    <source>
        <dbReference type="ARBA" id="ARBA00022989"/>
    </source>
</evidence>
<comment type="similarity">
    <text evidence="2">Belongs to the TMEM19 family.</text>
</comment>
<dbReference type="Proteomes" id="UP000281962">
    <property type="component" value="Unassembled WGS sequence"/>
</dbReference>
<evidence type="ECO:0000313" key="8">
    <source>
        <dbReference type="Proteomes" id="UP000281962"/>
    </source>
</evidence>
<accession>A0A497EW86</accession>
<proteinExistence type="inferred from homology"/>
<organism evidence="7 8">
    <name type="scientific">Thermoproteota archaeon</name>
    <dbReference type="NCBI Taxonomy" id="2056631"/>
    <lineage>
        <taxon>Archaea</taxon>
        <taxon>Thermoproteota</taxon>
    </lineage>
</organism>
<feature type="transmembrane region" description="Helical" evidence="6">
    <location>
        <begin position="6"/>
        <end position="25"/>
    </location>
</feature>
<evidence type="ECO:0000256" key="1">
    <source>
        <dbReference type="ARBA" id="ARBA00004141"/>
    </source>
</evidence>
<dbReference type="InterPro" id="IPR002794">
    <property type="entry name" value="DUF92_TMEM19"/>
</dbReference>
<keyword evidence="4 6" id="KW-1133">Transmembrane helix</keyword>
<dbReference type="GO" id="GO:0016020">
    <property type="term" value="C:membrane"/>
    <property type="evidence" value="ECO:0007669"/>
    <property type="project" value="UniProtKB-SubCell"/>
</dbReference>
<dbReference type="PANTHER" id="PTHR13353:SF5">
    <property type="entry name" value="TRANSMEMBRANE PROTEIN 19"/>
    <property type="match status" value="1"/>
</dbReference>
<dbReference type="PANTHER" id="PTHR13353">
    <property type="entry name" value="TRANSMEMBRANE PROTEIN 19"/>
    <property type="match status" value="1"/>
</dbReference>
<feature type="non-terminal residue" evidence="7">
    <location>
        <position position="118"/>
    </location>
</feature>
<dbReference type="AlphaFoldDB" id="A0A497EW86"/>
<dbReference type="EMBL" id="QMQY01000030">
    <property type="protein sequence ID" value="RLE51000.1"/>
    <property type="molecule type" value="Genomic_DNA"/>
</dbReference>
<evidence type="ECO:0000256" key="2">
    <source>
        <dbReference type="ARBA" id="ARBA00009012"/>
    </source>
</evidence>
<protein>
    <submittedName>
        <fullName evidence="7">DUF92 domain-containing protein</fullName>
    </submittedName>
</protein>